<evidence type="ECO:0000313" key="1">
    <source>
        <dbReference type="EMBL" id="CAB4152714.1"/>
    </source>
</evidence>
<gene>
    <name evidence="1" type="ORF">UFOVP620_30</name>
</gene>
<accession>A0A6J5N0P7</accession>
<dbReference type="InterPro" id="IPR031856">
    <property type="entry name" value="YdaS_toxin-like"/>
</dbReference>
<dbReference type="GO" id="GO:0003677">
    <property type="term" value="F:DNA binding"/>
    <property type="evidence" value="ECO:0007669"/>
    <property type="project" value="InterPro"/>
</dbReference>
<dbReference type="Pfam" id="PF15943">
    <property type="entry name" value="YdaS_toxin"/>
    <property type="match status" value="1"/>
</dbReference>
<proteinExistence type="predicted"/>
<protein>
    <submittedName>
        <fullName evidence="1">Bacterial antitoxin YdaS</fullName>
    </submittedName>
</protein>
<dbReference type="Gene3D" id="1.10.260.40">
    <property type="entry name" value="lambda repressor-like DNA-binding domains"/>
    <property type="match status" value="1"/>
</dbReference>
<dbReference type="InterPro" id="IPR010982">
    <property type="entry name" value="Lambda_DNA-bd_dom_sf"/>
</dbReference>
<dbReference type="SUPFAM" id="SSF47413">
    <property type="entry name" value="lambda repressor-like DNA-binding domains"/>
    <property type="match status" value="1"/>
</dbReference>
<reference evidence="1" key="1">
    <citation type="submission" date="2020-04" db="EMBL/GenBank/DDBJ databases">
        <authorList>
            <person name="Chiriac C."/>
            <person name="Salcher M."/>
            <person name="Ghai R."/>
            <person name="Kavagutti S V."/>
        </authorList>
    </citation>
    <scope>NUCLEOTIDE SEQUENCE</scope>
</reference>
<name>A0A6J5N0P7_9CAUD</name>
<organism evidence="1">
    <name type="scientific">uncultured Caudovirales phage</name>
    <dbReference type="NCBI Taxonomy" id="2100421"/>
    <lineage>
        <taxon>Viruses</taxon>
        <taxon>Duplodnaviria</taxon>
        <taxon>Heunggongvirae</taxon>
        <taxon>Uroviricota</taxon>
        <taxon>Caudoviricetes</taxon>
        <taxon>Peduoviridae</taxon>
        <taxon>Maltschvirus</taxon>
        <taxon>Maltschvirus maltsch</taxon>
    </lineage>
</organism>
<sequence>MNPMDLLKIEFGSLRNLAEQLALRPNTVVLWGQSQIPFKYIKEIERLSENRVTREMLRPDVFNKE</sequence>
<dbReference type="EMBL" id="LR796576">
    <property type="protein sequence ID" value="CAB4152714.1"/>
    <property type="molecule type" value="Genomic_DNA"/>
</dbReference>